<accession>A0A521DNK7</accession>
<dbReference type="Gene3D" id="2.40.160.20">
    <property type="match status" value="1"/>
</dbReference>
<dbReference type="OrthoDB" id="6199047at2"/>
<gene>
    <name evidence="1" type="ORF">SAMN06265173_1123</name>
</gene>
<dbReference type="Proteomes" id="UP000316030">
    <property type="component" value="Unassembled WGS sequence"/>
</dbReference>
<sequence length="171" mass="18353">MDGTFAVLFLLAGLADMKMNHCETGCLAETQMPARVALSAGDVQFQKSSIGSEAYVRYDFGKAYGPFQPAMGVSLTDEGDAWVGFGASWTGYFAQNRGYVQLHLMPGLYAQGDGPDLGSVLEFRSGAEIGYQAKNGIRVGLSYDHRSNADTASLNPGLETVQLRVSIPLKK</sequence>
<reference evidence="1 2" key="1">
    <citation type="submission" date="2017-05" db="EMBL/GenBank/DDBJ databases">
        <authorList>
            <person name="Varghese N."/>
            <person name="Submissions S."/>
        </authorList>
    </citation>
    <scope>NUCLEOTIDE SEQUENCE [LARGE SCALE GENOMIC DNA]</scope>
    <source>
        <strain evidence="1 2">DSM 29506</strain>
    </source>
</reference>
<evidence type="ECO:0000313" key="1">
    <source>
        <dbReference type="EMBL" id="SMO73314.1"/>
    </source>
</evidence>
<dbReference type="EMBL" id="FXTO01000012">
    <property type="protein sequence ID" value="SMO73314.1"/>
    <property type="molecule type" value="Genomic_DNA"/>
</dbReference>
<keyword evidence="2" id="KW-1185">Reference proteome</keyword>
<evidence type="ECO:0000313" key="2">
    <source>
        <dbReference type="Proteomes" id="UP000316030"/>
    </source>
</evidence>
<organism evidence="1 2">
    <name type="scientific">Thalassovita litoralis</name>
    <dbReference type="NCBI Taxonomy" id="1010611"/>
    <lineage>
        <taxon>Bacteria</taxon>
        <taxon>Pseudomonadati</taxon>
        <taxon>Pseudomonadota</taxon>
        <taxon>Alphaproteobacteria</taxon>
        <taxon>Rhodobacterales</taxon>
        <taxon>Roseobacteraceae</taxon>
        <taxon>Thalassovita</taxon>
    </lineage>
</organism>
<protein>
    <submittedName>
        <fullName evidence="1">Lipid A 3-O-deacylase (PagL)</fullName>
    </submittedName>
</protein>
<dbReference type="RefSeq" id="WP_142493390.1">
    <property type="nucleotide sequence ID" value="NZ_FXTO01000012.1"/>
</dbReference>
<proteinExistence type="predicted"/>
<dbReference type="InterPro" id="IPR018550">
    <property type="entry name" value="Lipid-A_deacylase-rel"/>
</dbReference>
<name>A0A521DNK7_9RHOB</name>
<dbReference type="Pfam" id="PF09411">
    <property type="entry name" value="PagL"/>
    <property type="match status" value="1"/>
</dbReference>
<dbReference type="AlphaFoldDB" id="A0A521DNK7"/>